<organism evidence="2 3">
    <name type="scientific">Chlamydomonas eustigma</name>
    <dbReference type="NCBI Taxonomy" id="1157962"/>
    <lineage>
        <taxon>Eukaryota</taxon>
        <taxon>Viridiplantae</taxon>
        <taxon>Chlorophyta</taxon>
        <taxon>core chlorophytes</taxon>
        <taxon>Chlorophyceae</taxon>
        <taxon>CS clade</taxon>
        <taxon>Chlamydomonadales</taxon>
        <taxon>Chlamydomonadaceae</taxon>
        <taxon>Chlamydomonas</taxon>
    </lineage>
</organism>
<evidence type="ECO:0000256" key="1">
    <source>
        <dbReference type="SAM" id="MobiDB-lite"/>
    </source>
</evidence>
<gene>
    <name evidence="2" type="ORF">CEUSTIGMA_g13955.t1</name>
</gene>
<feature type="region of interest" description="Disordered" evidence="1">
    <location>
        <begin position="41"/>
        <end position="120"/>
    </location>
</feature>
<sequence>NMARRRAKIRESKAAAEQESYIESLERRVSIVEALMESKMAASTSAPPAVPALTSPQSVSTSVPSPPSTSVQPAVSVPSPPSTSVQPVSIPPSVSIQPAVSAPAPPSVSIQPSVSAPPVVAPPRTFGTIAHVGT</sequence>
<comment type="caution">
    <text evidence="2">The sequence shown here is derived from an EMBL/GenBank/DDBJ whole genome shotgun (WGS) entry which is preliminary data.</text>
</comment>
<dbReference type="AlphaFoldDB" id="A0A250XU28"/>
<dbReference type="Proteomes" id="UP000232323">
    <property type="component" value="Unassembled WGS sequence"/>
</dbReference>
<feature type="compositionally biased region" description="Low complexity" evidence="1">
    <location>
        <begin position="41"/>
        <end position="118"/>
    </location>
</feature>
<reference evidence="2 3" key="1">
    <citation type="submission" date="2017-08" db="EMBL/GenBank/DDBJ databases">
        <title>Acidophilic green algal genome provides insights into adaptation to an acidic environment.</title>
        <authorList>
            <person name="Hirooka S."/>
            <person name="Hirose Y."/>
            <person name="Kanesaki Y."/>
            <person name="Higuchi S."/>
            <person name="Fujiwara T."/>
            <person name="Onuma R."/>
            <person name="Era A."/>
            <person name="Ohbayashi R."/>
            <person name="Uzuka A."/>
            <person name="Nozaki H."/>
            <person name="Yoshikawa H."/>
            <person name="Miyagishima S.Y."/>
        </authorList>
    </citation>
    <scope>NUCLEOTIDE SEQUENCE [LARGE SCALE GENOMIC DNA]</scope>
    <source>
        <strain evidence="2 3">NIES-2499</strain>
    </source>
</reference>
<accession>A0A250XU28</accession>
<name>A0A250XU28_9CHLO</name>
<keyword evidence="3" id="KW-1185">Reference proteome</keyword>
<evidence type="ECO:0000313" key="3">
    <source>
        <dbReference type="Proteomes" id="UP000232323"/>
    </source>
</evidence>
<dbReference type="EMBL" id="BEGY01000357">
    <property type="protein sequence ID" value="GAX86548.1"/>
    <property type="molecule type" value="Genomic_DNA"/>
</dbReference>
<feature type="non-terminal residue" evidence="2">
    <location>
        <position position="1"/>
    </location>
</feature>
<protein>
    <submittedName>
        <fullName evidence="2">Uncharacterized protein</fullName>
    </submittedName>
</protein>
<proteinExistence type="predicted"/>
<evidence type="ECO:0000313" key="2">
    <source>
        <dbReference type="EMBL" id="GAX86548.1"/>
    </source>
</evidence>